<evidence type="ECO:0000256" key="3">
    <source>
        <dbReference type="ARBA" id="ARBA00022737"/>
    </source>
</evidence>
<dbReference type="GO" id="GO:0000978">
    <property type="term" value="F:RNA polymerase II cis-regulatory region sequence-specific DNA binding"/>
    <property type="evidence" value="ECO:0007669"/>
    <property type="project" value="TreeGrafter"/>
</dbReference>
<dbReference type="PROSITE" id="PS00028">
    <property type="entry name" value="ZINC_FINGER_C2H2_1"/>
    <property type="match status" value="3"/>
</dbReference>
<dbReference type="InterPro" id="IPR013087">
    <property type="entry name" value="Znf_C2H2_type"/>
</dbReference>
<keyword evidence="6" id="KW-0804">Transcription</keyword>
<evidence type="ECO:0000256" key="8">
    <source>
        <dbReference type="PROSITE-ProRule" id="PRU00042"/>
    </source>
</evidence>
<dbReference type="Gene3D" id="3.30.160.60">
    <property type="entry name" value="Classic Zinc Finger"/>
    <property type="match status" value="2"/>
</dbReference>
<dbReference type="PANTHER" id="PTHR24399">
    <property type="entry name" value="ZINC FINGER AND BTB DOMAIN-CONTAINING"/>
    <property type="match status" value="1"/>
</dbReference>
<keyword evidence="4" id="KW-0862">Zinc</keyword>
<evidence type="ECO:0000259" key="9">
    <source>
        <dbReference type="PROSITE" id="PS50157"/>
    </source>
</evidence>
<feature type="domain" description="C2H2-type" evidence="9">
    <location>
        <begin position="130"/>
        <end position="158"/>
    </location>
</feature>
<comment type="caution">
    <text evidence="10">The sequence shown here is derived from an EMBL/GenBank/DDBJ whole genome shotgun (WGS) entry which is preliminary data.</text>
</comment>
<name>A0A443S005_9ACAR</name>
<organism evidence="10 11">
    <name type="scientific">Leptotrombidium deliense</name>
    <dbReference type="NCBI Taxonomy" id="299467"/>
    <lineage>
        <taxon>Eukaryota</taxon>
        <taxon>Metazoa</taxon>
        <taxon>Ecdysozoa</taxon>
        <taxon>Arthropoda</taxon>
        <taxon>Chelicerata</taxon>
        <taxon>Arachnida</taxon>
        <taxon>Acari</taxon>
        <taxon>Acariformes</taxon>
        <taxon>Trombidiformes</taxon>
        <taxon>Prostigmata</taxon>
        <taxon>Anystina</taxon>
        <taxon>Parasitengona</taxon>
        <taxon>Trombiculoidea</taxon>
        <taxon>Trombiculidae</taxon>
        <taxon>Leptotrombidium</taxon>
    </lineage>
</organism>
<dbReference type="SMART" id="SM00355">
    <property type="entry name" value="ZnF_C2H2"/>
    <property type="match status" value="4"/>
</dbReference>
<dbReference type="OrthoDB" id="8685330at2759"/>
<keyword evidence="3" id="KW-0677">Repeat</keyword>
<evidence type="ECO:0000313" key="10">
    <source>
        <dbReference type="EMBL" id="RWS20869.1"/>
    </source>
</evidence>
<dbReference type="GO" id="GO:0001227">
    <property type="term" value="F:DNA-binding transcription repressor activity, RNA polymerase II-specific"/>
    <property type="evidence" value="ECO:0007669"/>
    <property type="project" value="TreeGrafter"/>
</dbReference>
<protein>
    <submittedName>
        <fullName evidence="10">Zinc finger protein-like protein</fullName>
    </submittedName>
</protein>
<keyword evidence="8" id="KW-0863">Zinc-finger</keyword>
<feature type="domain" description="C2H2-type" evidence="9">
    <location>
        <begin position="219"/>
        <end position="247"/>
    </location>
</feature>
<gene>
    <name evidence="10" type="ORF">B4U80_14213</name>
</gene>
<evidence type="ECO:0000256" key="5">
    <source>
        <dbReference type="ARBA" id="ARBA00023015"/>
    </source>
</evidence>
<keyword evidence="2" id="KW-0479">Metal-binding</keyword>
<dbReference type="Proteomes" id="UP000288716">
    <property type="component" value="Unassembled WGS sequence"/>
</dbReference>
<proteinExistence type="predicted"/>
<dbReference type="PANTHER" id="PTHR24399:SF23">
    <property type="entry name" value="C2H2-TYPE DOMAIN-CONTAINING PROTEIN"/>
    <property type="match status" value="1"/>
</dbReference>
<evidence type="ECO:0000256" key="4">
    <source>
        <dbReference type="ARBA" id="ARBA00022833"/>
    </source>
</evidence>
<dbReference type="STRING" id="299467.A0A443S005"/>
<evidence type="ECO:0000256" key="7">
    <source>
        <dbReference type="ARBA" id="ARBA00023242"/>
    </source>
</evidence>
<evidence type="ECO:0000313" key="11">
    <source>
        <dbReference type="Proteomes" id="UP000288716"/>
    </source>
</evidence>
<dbReference type="VEuPathDB" id="VectorBase:LDEU011171"/>
<dbReference type="SUPFAM" id="SSF57667">
    <property type="entry name" value="beta-beta-alpha zinc fingers"/>
    <property type="match status" value="2"/>
</dbReference>
<comment type="subcellular location">
    <subcellularLocation>
        <location evidence="1">Nucleus</location>
    </subcellularLocation>
</comment>
<sequence length="354" mass="41535">MDIDCRVENMIADIKYIGVKSEAKLQNSVTNDDDNETSSTLISPQFSVEKLRSLCLNSNVKVMLRQNMMIDSSGECSLNQENERTEKDGVFKVKINEFKGQILPKMKKVYRTKQYVAVHIVAVHKKANLFECNLCDKKYSRYSTLPKHSKRVHSNFRKNTDFTRSISEKFNIYERMKNENVDQIWKQMCKGSVKIIKDKLFREFNDQIGRTKVNGVGKYHCKHCEKTFYSRLRAVVHILRIHRNEKRFECELCSQKYISPDTLMLHVKSIHTNLNDLKCDKIDEERKNDETINDEKSNQNITPFGSNASNILKNMTNNVDVDLECIKCNIVFTCQTLRRFHFLKLHSENIDYEM</sequence>
<dbReference type="GO" id="GO:0005654">
    <property type="term" value="C:nucleoplasm"/>
    <property type="evidence" value="ECO:0007669"/>
    <property type="project" value="TreeGrafter"/>
</dbReference>
<dbReference type="GO" id="GO:0008270">
    <property type="term" value="F:zinc ion binding"/>
    <property type="evidence" value="ECO:0007669"/>
    <property type="project" value="UniProtKB-KW"/>
</dbReference>
<evidence type="ECO:0000256" key="6">
    <source>
        <dbReference type="ARBA" id="ARBA00023163"/>
    </source>
</evidence>
<keyword evidence="7" id="KW-0539">Nucleus</keyword>
<feature type="domain" description="C2H2-type" evidence="9">
    <location>
        <begin position="248"/>
        <end position="276"/>
    </location>
</feature>
<dbReference type="PROSITE" id="PS50157">
    <property type="entry name" value="ZINC_FINGER_C2H2_2"/>
    <property type="match status" value="3"/>
</dbReference>
<dbReference type="InterPro" id="IPR036236">
    <property type="entry name" value="Znf_C2H2_sf"/>
</dbReference>
<evidence type="ECO:0000256" key="1">
    <source>
        <dbReference type="ARBA" id="ARBA00004123"/>
    </source>
</evidence>
<keyword evidence="11" id="KW-1185">Reference proteome</keyword>
<accession>A0A443S005</accession>
<dbReference type="EMBL" id="NCKV01015042">
    <property type="protein sequence ID" value="RWS20869.1"/>
    <property type="molecule type" value="Genomic_DNA"/>
</dbReference>
<evidence type="ECO:0000256" key="2">
    <source>
        <dbReference type="ARBA" id="ARBA00022723"/>
    </source>
</evidence>
<reference evidence="10 11" key="1">
    <citation type="journal article" date="2018" name="Gigascience">
        <title>Genomes of trombidid mites reveal novel predicted allergens and laterally-transferred genes associated with secondary metabolism.</title>
        <authorList>
            <person name="Dong X."/>
            <person name="Chaisiri K."/>
            <person name="Xia D."/>
            <person name="Armstrong S.D."/>
            <person name="Fang Y."/>
            <person name="Donnelly M.J."/>
            <person name="Kadowaki T."/>
            <person name="McGarry J.W."/>
            <person name="Darby A.C."/>
            <person name="Makepeace B.L."/>
        </authorList>
    </citation>
    <scope>NUCLEOTIDE SEQUENCE [LARGE SCALE GENOMIC DNA]</scope>
    <source>
        <strain evidence="10">UoL-UT</strain>
    </source>
</reference>
<keyword evidence="5" id="KW-0805">Transcription regulation</keyword>
<dbReference type="AlphaFoldDB" id="A0A443S005"/>